<dbReference type="InterPro" id="IPR050177">
    <property type="entry name" value="Lipid_A_modif_metabolic_enz"/>
</dbReference>
<dbReference type="KEGG" id="ppsc:EHS13_08930"/>
<keyword evidence="3" id="KW-1185">Reference proteome</keyword>
<dbReference type="InterPro" id="IPR036291">
    <property type="entry name" value="NAD(P)-bd_dom_sf"/>
</dbReference>
<accession>A0A6B8RI20</accession>
<evidence type="ECO:0000313" key="3">
    <source>
        <dbReference type="Proteomes" id="UP000426246"/>
    </source>
</evidence>
<dbReference type="InterPro" id="IPR001509">
    <property type="entry name" value="Epimerase_deHydtase"/>
</dbReference>
<dbReference type="Pfam" id="PF01370">
    <property type="entry name" value="Epimerase"/>
    <property type="match status" value="1"/>
</dbReference>
<protein>
    <submittedName>
        <fullName evidence="2">NAD-dependent epimerase/dehydratase family protein</fullName>
    </submittedName>
</protein>
<dbReference type="EMBL" id="CP034235">
    <property type="protein sequence ID" value="QGQ94998.1"/>
    <property type="molecule type" value="Genomic_DNA"/>
</dbReference>
<organism evidence="2 3">
    <name type="scientific">Paenibacillus psychroresistens</name>
    <dbReference type="NCBI Taxonomy" id="1778678"/>
    <lineage>
        <taxon>Bacteria</taxon>
        <taxon>Bacillati</taxon>
        <taxon>Bacillota</taxon>
        <taxon>Bacilli</taxon>
        <taxon>Bacillales</taxon>
        <taxon>Paenibacillaceae</taxon>
        <taxon>Paenibacillus</taxon>
    </lineage>
</organism>
<dbReference type="Proteomes" id="UP000426246">
    <property type="component" value="Chromosome"/>
</dbReference>
<evidence type="ECO:0000313" key="2">
    <source>
        <dbReference type="EMBL" id="QGQ94998.1"/>
    </source>
</evidence>
<gene>
    <name evidence="2" type="ORF">EHS13_08930</name>
</gene>
<feature type="domain" description="NAD-dependent epimerase/dehydratase" evidence="1">
    <location>
        <begin position="3"/>
        <end position="220"/>
    </location>
</feature>
<dbReference type="PANTHER" id="PTHR43245">
    <property type="entry name" value="BIFUNCTIONAL POLYMYXIN RESISTANCE PROTEIN ARNA"/>
    <property type="match status" value="1"/>
</dbReference>
<dbReference type="AlphaFoldDB" id="A0A6B8RI20"/>
<dbReference type="Gene3D" id="3.40.50.720">
    <property type="entry name" value="NAD(P)-binding Rossmann-like Domain"/>
    <property type="match status" value="1"/>
</dbReference>
<proteinExistence type="predicted"/>
<reference evidence="3" key="1">
    <citation type="submission" date="2018-11" db="EMBL/GenBank/DDBJ databases">
        <title>Complete genome sequence of Paenibacillus sp. ML311-T8.</title>
        <authorList>
            <person name="Nam Y.-D."/>
            <person name="Kang J."/>
            <person name="Chung W.-H."/>
            <person name="Park Y.S."/>
        </authorList>
    </citation>
    <scope>NUCLEOTIDE SEQUENCE [LARGE SCALE GENOMIC DNA]</scope>
    <source>
        <strain evidence="3">ML311-T8</strain>
    </source>
</reference>
<dbReference type="SUPFAM" id="SSF51735">
    <property type="entry name" value="NAD(P)-binding Rossmann-fold domains"/>
    <property type="match status" value="1"/>
</dbReference>
<dbReference type="OrthoDB" id="9776016at2"/>
<dbReference type="RefSeq" id="WP_155700013.1">
    <property type="nucleotide sequence ID" value="NZ_CP034235.1"/>
</dbReference>
<sequence length="342" mass="38630">MRVLIIGGTGNISTAITEQLMEQAEMEIVHYNRGNRESPDGVQTIIGDRRDFISFEQQMKTAGYFDCVIDMIGFLPDEVESAIRAFKGKVGQYIFCSTVDVYTKQADYYPIDEKHSRKALPSFAYGYNKMLCEELLLAAHDPQTFAVTIFRPAQTYGGTGFAVASLGDGTYQMKRLRQGHRIIIHGDGTSIWAACHRSDVARAFIQAIGNPRVSGKAYNVTAEEWMTYDRYWRIVAEVLGAPEPHIVHIPTDLLGSLLPNRAEWCVENFQHPNIFDNTAARNDLGFSYTIPWSQGIQAVIRLLDENGAIDCQVEQPYYDSLLEAWEEANLTMKRQMQDMDSL</sequence>
<evidence type="ECO:0000259" key="1">
    <source>
        <dbReference type="Pfam" id="PF01370"/>
    </source>
</evidence>
<name>A0A6B8RI20_9BACL</name>